<evidence type="ECO:0000256" key="2">
    <source>
        <dbReference type="ARBA" id="ARBA00022692"/>
    </source>
</evidence>
<comment type="caution">
    <text evidence="6">The sequence shown here is derived from an EMBL/GenBank/DDBJ whole genome shotgun (WGS) entry which is preliminary data.</text>
</comment>
<feature type="domain" description="Receptor ligand binding region" evidence="5">
    <location>
        <begin position="4"/>
        <end position="90"/>
    </location>
</feature>
<evidence type="ECO:0000313" key="7">
    <source>
        <dbReference type="Proteomes" id="UP001217089"/>
    </source>
</evidence>
<proteinExistence type="predicted"/>
<evidence type="ECO:0000256" key="4">
    <source>
        <dbReference type="ARBA" id="ARBA00023136"/>
    </source>
</evidence>
<organism evidence="6 7">
    <name type="scientific">Tegillarca granosa</name>
    <name type="common">Malaysian cockle</name>
    <name type="synonym">Anadara granosa</name>
    <dbReference type="NCBI Taxonomy" id="220873"/>
    <lineage>
        <taxon>Eukaryota</taxon>
        <taxon>Metazoa</taxon>
        <taxon>Spiralia</taxon>
        <taxon>Lophotrochozoa</taxon>
        <taxon>Mollusca</taxon>
        <taxon>Bivalvia</taxon>
        <taxon>Autobranchia</taxon>
        <taxon>Pteriomorphia</taxon>
        <taxon>Arcoida</taxon>
        <taxon>Arcoidea</taxon>
        <taxon>Arcidae</taxon>
        <taxon>Tegillarca</taxon>
    </lineage>
</organism>
<dbReference type="Gene3D" id="3.40.50.2300">
    <property type="match status" value="2"/>
</dbReference>
<name>A0ABQ9E320_TEGGR</name>
<dbReference type="Pfam" id="PF01094">
    <property type="entry name" value="ANF_receptor"/>
    <property type="match status" value="1"/>
</dbReference>
<dbReference type="EMBL" id="JARBDR010000923">
    <property type="protein sequence ID" value="KAJ8297895.1"/>
    <property type="molecule type" value="Genomic_DNA"/>
</dbReference>
<evidence type="ECO:0000256" key="3">
    <source>
        <dbReference type="ARBA" id="ARBA00022989"/>
    </source>
</evidence>
<evidence type="ECO:0000313" key="6">
    <source>
        <dbReference type="EMBL" id="KAJ8297895.1"/>
    </source>
</evidence>
<keyword evidence="7" id="KW-1185">Reference proteome</keyword>
<keyword evidence="3" id="KW-1133">Transmembrane helix</keyword>
<evidence type="ECO:0000259" key="5">
    <source>
        <dbReference type="Pfam" id="PF01094"/>
    </source>
</evidence>
<comment type="subcellular location">
    <subcellularLocation>
        <location evidence="1">Membrane</location>
    </subcellularLocation>
</comment>
<protein>
    <recommendedName>
        <fullName evidence="5">Receptor ligand binding region domain-containing protein</fullName>
    </recommendedName>
</protein>
<sequence>MEKTIVLCKQMSHGVFLFFGMSSIRSMDIVRSYCKRFHMPYISPSLSDVSVHMDPEGFQIHMKPPYTEALVEMIRHYEWHSVHYLYDSEEVTMRF</sequence>
<accession>A0ABQ9E320</accession>
<keyword evidence="4" id="KW-0472">Membrane</keyword>
<dbReference type="InterPro" id="IPR028082">
    <property type="entry name" value="Peripla_BP_I"/>
</dbReference>
<dbReference type="SUPFAM" id="SSF53822">
    <property type="entry name" value="Periplasmic binding protein-like I"/>
    <property type="match status" value="1"/>
</dbReference>
<dbReference type="InterPro" id="IPR001828">
    <property type="entry name" value="ANF_lig-bd_rcpt"/>
</dbReference>
<gene>
    <name evidence="6" type="ORF">KUTeg_024426</name>
</gene>
<keyword evidence="2" id="KW-0812">Transmembrane</keyword>
<evidence type="ECO:0000256" key="1">
    <source>
        <dbReference type="ARBA" id="ARBA00004370"/>
    </source>
</evidence>
<reference evidence="6 7" key="1">
    <citation type="submission" date="2022-12" db="EMBL/GenBank/DDBJ databases">
        <title>Chromosome-level genome of Tegillarca granosa.</title>
        <authorList>
            <person name="Kim J."/>
        </authorList>
    </citation>
    <scope>NUCLEOTIDE SEQUENCE [LARGE SCALE GENOMIC DNA]</scope>
    <source>
        <strain evidence="6">Teg-2019</strain>
        <tissue evidence="6">Adductor muscle</tissue>
    </source>
</reference>
<dbReference type="Proteomes" id="UP001217089">
    <property type="component" value="Unassembled WGS sequence"/>
</dbReference>